<dbReference type="AlphaFoldDB" id="M8CFX2"/>
<dbReference type="PANTHER" id="PTHR46610">
    <property type="entry name" value="OS05G0181300 PROTEIN"/>
    <property type="match status" value="1"/>
</dbReference>
<evidence type="ECO:0000313" key="1">
    <source>
        <dbReference type="EnsemblPlants" id="EMT33133"/>
    </source>
</evidence>
<accession>M8CFX2</accession>
<dbReference type="EnsemblPlants" id="EMT33133">
    <property type="protein sequence ID" value="EMT33133"/>
    <property type="gene ID" value="F775_21448"/>
</dbReference>
<protein>
    <submittedName>
        <fullName evidence="1">Uncharacterized protein</fullName>
    </submittedName>
</protein>
<dbReference type="Pfam" id="PF20100">
    <property type="entry name" value="DUF6490"/>
    <property type="match status" value="1"/>
</dbReference>
<proteinExistence type="predicted"/>
<dbReference type="PANTHER" id="PTHR46610:SF10">
    <property type="entry name" value="PGG DOMAIN-CONTAINING PROTEIN"/>
    <property type="match status" value="1"/>
</dbReference>
<reference evidence="1" key="1">
    <citation type="submission" date="2015-06" db="UniProtKB">
        <authorList>
            <consortium name="EnsemblPlants"/>
        </authorList>
    </citation>
    <scope>IDENTIFICATION</scope>
</reference>
<name>M8CFX2_AEGTA</name>
<dbReference type="InterPro" id="IPR045501">
    <property type="entry name" value="DUF6490"/>
</dbReference>
<sequence>MGRRSGRQRGDGLDGIRRLREGINFSWVLVNVLFGILTLNSVMVVFHSKGDEAIITIFTASYVDLVPFFCRLYLYKSLAQGSPRRNRLKASVWTLTTLLTFSFTYMVMGMAGLTLPVALLLWAIAVAARIGAFSDFFEQGQVLLDSRFSSTVAYNIYFN</sequence>
<organism evidence="1">
    <name type="scientific">Aegilops tauschii</name>
    <name type="common">Tausch's goatgrass</name>
    <name type="synonym">Aegilops squarrosa</name>
    <dbReference type="NCBI Taxonomy" id="37682"/>
    <lineage>
        <taxon>Eukaryota</taxon>
        <taxon>Viridiplantae</taxon>
        <taxon>Streptophyta</taxon>
        <taxon>Embryophyta</taxon>
        <taxon>Tracheophyta</taxon>
        <taxon>Spermatophyta</taxon>
        <taxon>Magnoliopsida</taxon>
        <taxon>Liliopsida</taxon>
        <taxon>Poales</taxon>
        <taxon>Poaceae</taxon>
        <taxon>BOP clade</taxon>
        <taxon>Pooideae</taxon>
        <taxon>Triticodae</taxon>
        <taxon>Triticeae</taxon>
        <taxon>Triticinae</taxon>
        <taxon>Aegilops</taxon>
    </lineage>
</organism>